<reference evidence="1 2" key="1">
    <citation type="submission" date="2013-08" db="EMBL/GenBank/DDBJ databases">
        <authorList>
            <person name="Durkin A.S."/>
            <person name="Haft D.R."/>
            <person name="McCorrison J."/>
            <person name="Torralba M."/>
            <person name="Gillis M."/>
            <person name="Haft D.H."/>
            <person name="Methe B."/>
            <person name="Sutton G."/>
            <person name="Nelson K.E."/>
        </authorList>
    </citation>
    <scope>NUCLEOTIDE SEQUENCE [LARGE SCALE GENOMIC DNA]</scope>
    <source>
        <strain evidence="1 2">F0067</strain>
    </source>
</reference>
<accession>U2NNN4</accession>
<name>U2NNN4_9BACT</name>
<organism evidence="1 2">
    <name type="scientific">Segatella baroniae F0067</name>
    <dbReference type="NCBI Taxonomy" id="1115809"/>
    <lineage>
        <taxon>Bacteria</taxon>
        <taxon>Pseudomonadati</taxon>
        <taxon>Bacteroidota</taxon>
        <taxon>Bacteroidia</taxon>
        <taxon>Bacteroidales</taxon>
        <taxon>Prevotellaceae</taxon>
        <taxon>Segatella</taxon>
    </lineage>
</organism>
<protein>
    <submittedName>
        <fullName evidence="1">Uncharacterized protein</fullName>
    </submittedName>
</protein>
<comment type="caution">
    <text evidence="1">The sequence shown here is derived from an EMBL/GenBank/DDBJ whole genome shotgun (WGS) entry which is preliminary data.</text>
</comment>
<dbReference type="Proteomes" id="UP000016648">
    <property type="component" value="Unassembled WGS sequence"/>
</dbReference>
<keyword evidence="2" id="KW-1185">Reference proteome</keyword>
<dbReference type="AlphaFoldDB" id="U2NNN4"/>
<dbReference type="EMBL" id="AWEY01000011">
    <property type="protein sequence ID" value="ERK39675.1"/>
    <property type="molecule type" value="Genomic_DNA"/>
</dbReference>
<evidence type="ECO:0000313" key="2">
    <source>
        <dbReference type="Proteomes" id="UP000016648"/>
    </source>
</evidence>
<proteinExistence type="predicted"/>
<sequence>MDCKFLTDQPFFPKIRHGSITKKEGPTLWPSVKSGFSRSFST</sequence>
<gene>
    <name evidence="1" type="ORF">HMPREF9135_2105</name>
</gene>
<evidence type="ECO:0000313" key="1">
    <source>
        <dbReference type="EMBL" id="ERK39675.1"/>
    </source>
</evidence>